<protein>
    <submittedName>
        <fullName evidence="2">IS200/IS605 family transposase</fullName>
    </submittedName>
</protein>
<dbReference type="Gene3D" id="3.30.70.1290">
    <property type="entry name" value="Transposase IS200-like"/>
    <property type="match status" value="1"/>
</dbReference>
<dbReference type="AlphaFoldDB" id="A0AA96WMI8"/>
<name>A0AA96WMI8_9CYAN</name>
<evidence type="ECO:0000313" key="2">
    <source>
        <dbReference type="EMBL" id="WNZ25116.1"/>
    </source>
</evidence>
<proteinExistence type="predicted"/>
<dbReference type="SUPFAM" id="SSF143422">
    <property type="entry name" value="Transposase IS200-like"/>
    <property type="match status" value="1"/>
</dbReference>
<dbReference type="PANTHER" id="PTHR33360">
    <property type="entry name" value="TRANSPOSASE FOR INSERTION SEQUENCE ELEMENT IS200"/>
    <property type="match status" value="1"/>
</dbReference>
<dbReference type="GO" id="GO:0003677">
    <property type="term" value="F:DNA binding"/>
    <property type="evidence" value="ECO:0007669"/>
    <property type="project" value="InterPro"/>
</dbReference>
<accession>A0AA96WMI8</accession>
<dbReference type="EMBL" id="CP053586">
    <property type="protein sequence ID" value="WNZ25116.1"/>
    <property type="molecule type" value="Genomic_DNA"/>
</dbReference>
<sequence length="154" mass="18190">MPKDSYIARSRGVSRLYAHLVLTPKYRKSVISLEMLERLIEIVKDLCEKWQCDLIECNGEPDHLHVLFRYAPQMQLSKFIDNLKSVSSRRIRSEFESELRKVYWNWDKGFWNESYSIDSCGHAPLPVLIRYVENQSKLLLRSAQSRDSPTRRSP</sequence>
<dbReference type="SMART" id="SM01321">
    <property type="entry name" value="Y1_Tnp"/>
    <property type="match status" value="1"/>
</dbReference>
<reference evidence="2" key="1">
    <citation type="submission" date="2020-05" db="EMBL/GenBank/DDBJ databases">
        <authorList>
            <person name="Zhu T."/>
            <person name="Keshari N."/>
            <person name="Lu X."/>
        </authorList>
    </citation>
    <scope>NUCLEOTIDE SEQUENCE</scope>
    <source>
        <strain evidence="2">NK1-12</strain>
    </source>
</reference>
<dbReference type="InterPro" id="IPR002686">
    <property type="entry name" value="Transposase_17"/>
</dbReference>
<organism evidence="2">
    <name type="scientific">Leptolyngbya sp. NK1-12</name>
    <dbReference type="NCBI Taxonomy" id="2547451"/>
    <lineage>
        <taxon>Bacteria</taxon>
        <taxon>Bacillati</taxon>
        <taxon>Cyanobacteriota</taxon>
        <taxon>Cyanophyceae</taxon>
        <taxon>Leptolyngbyales</taxon>
        <taxon>Leptolyngbyaceae</taxon>
        <taxon>Leptolyngbya group</taxon>
        <taxon>Leptolyngbya</taxon>
    </lineage>
</organism>
<dbReference type="GO" id="GO:0004803">
    <property type="term" value="F:transposase activity"/>
    <property type="evidence" value="ECO:0007669"/>
    <property type="project" value="InterPro"/>
</dbReference>
<evidence type="ECO:0000259" key="1">
    <source>
        <dbReference type="SMART" id="SM01321"/>
    </source>
</evidence>
<dbReference type="InterPro" id="IPR036515">
    <property type="entry name" value="Transposase_17_sf"/>
</dbReference>
<dbReference type="PANTHER" id="PTHR33360:SF2">
    <property type="entry name" value="TRANSPOSASE FOR INSERTION SEQUENCE ELEMENT IS200"/>
    <property type="match status" value="1"/>
</dbReference>
<gene>
    <name evidence="2" type="primary">tnpA</name>
    <name evidence="2" type="ORF">HJG54_21190</name>
</gene>
<dbReference type="RefSeq" id="WP_316431237.1">
    <property type="nucleotide sequence ID" value="NZ_CP053586.1"/>
</dbReference>
<feature type="domain" description="Transposase IS200-like" evidence="1">
    <location>
        <begin position="13"/>
        <end position="135"/>
    </location>
</feature>
<dbReference type="NCBIfam" id="NF033573">
    <property type="entry name" value="transpos_IS200"/>
    <property type="match status" value="1"/>
</dbReference>
<dbReference type="GO" id="GO:0006313">
    <property type="term" value="P:DNA transposition"/>
    <property type="evidence" value="ECO:0007669"/>
    <property type="project" value="InterPro"/>
</dbReference>
<dbReference type="Pfam" id="PF01797">
    <property type="entry name" value="Y1_Tnp"/>
    <property type="match status" value="1"/>
</dbReference>